<protein>
    <recommendedName>
        <fullName evidence="2">Secretion system C-terminal sorting domain-containing protein</fullName>
    </recommendedName>
</protein>
<dbReference type="Proteomes" id="UP000237310">
    <property type="component" value="Unassembled WGS sequence"/>
</dbReference>
<dbReference type="EMBL" id="PQVG01000002">
    <property type="protein sequence ID" value="POY40696.1"/>
    <property type="molecule type" value="Genomic_DNA"/>
</dbReference>
<name>A0A2S5ADU7_9FLAO</name>
<dbReference type="OrthoDB" id="851894at2"/>
<evidence type="ECO:0000313" key="4">
    <source>
        <dbReference type="Proteomes" id="UP000237310"/>
    </source>
</evidence>
<dbReference type="InterPro" id="IPR026444">
    <property type="entry name" value="Secre_tail"/>
</dbReference>
<keyword evidence="4" id="KW-1185">Reference proteome</keyword>
<evidence type="ECO:0000313" key="3">
    <source>
        <dbReference type="EMBL" id="POY40696.1"/>
    </source>
</evidence>
<dbReference type="GO" id="GO:0004553">
    <property type="term" value="F:hydrolase activity, hydrolyzing O-glycosyl compounds"/>
    <property type="evidence" value="ECO:0007669"/>
    <property type="project" value="UniProtKB-ARBA"/>
</dbReference>
<gene>
    <name evidence="3" type="ORF">C3L50_04145</name>
</gene>
<dbReference type="RefSeq" id="WP_103804882.1">
    <property type="nucleotide sequence ID" value="NZ_PQVG01000002.1"/>
</dbReference>
<dbReference type="AlphaFoldDB" id="A0A2S5ADU7"/>
<dbReference type="GO" id="GO:0005975">
    <property type="term" value="P:carbohydrate metabolic process"/>
    <property type="evidence" value="ECO:0007669"/>
    <property type="project" value="UniProtKB-ARBA"/>
</dbReference>
<sequence length="313" mass="34996">MKKSVSLIIMLLTFYISSAQIKTVFWRVDNLTQIGGKSVTVSGSPKVIQTELGTAVEFDGIKDGLLVNDNPMNGATEFTIEMILKPYSGGAVEQRYLHFQQDDNNRILAELRNNNNLNWSLDTFIKSGTSNQTLLDYSLVHSMNNWVHIALTYKNGVMTSFVNGIQELVGVVSYQVVNSGQTSLGVRMNQVAWFKGAIHSVKVTHEVLNPSNFMKTTDFLGLQNLEKNQLTSQISTNPMVTSTFLKYQLEESSNVSIKLFTIQGKEAISLFDGYKNAGHYELEINRDYLKAGMYLVVIHSGNKKSVHKLIINP</sequence>
<dbReference type="InterPro" id="IPR013320">
    <property type="entry name" value="ConA-like_dom_sf"/>
</dbReference>
<keyword evidence="1" id="KW-0732">Signal</keyword>
<dbReference type="Pfam" id="PF13385">
    <property type="entry name" value="Laminin_G_3"/>
    <property type="match status" value="1"/>
</dbReference>
<dbReference type="Pfam" id="PF18962">
    <property type="entry name" value="Por_Secre_tail"/>
    <property type="match status" value="1"/>
</dbReference>
<comment type="caution">
    <text evidence="3">The sequence shown here is derived from an EMBL/GenBank/DDBJ whole genome shotgun (WGS) entry which is preliminary data.</text>
</comment>
<evidence type="ECO:0000256" key="1">
    <source>
        <dbReference type="ARBA" id="ARBA00022729"/>
    </source>
</evidence>
<proteinExistence type="predicted"/>
<accession>A0A2S5ADU7</accession>
<organism evidence="3 4">
    <name type="scientific">Flavobacterium alvei</name>
    <dbReference type="NCBI Taxonomy" id="2080416"/>
    <lineage>
        <taxon>Bacteria</taxon>
        <taxon>Pseudomonadati</taxon>
        <taxon>Bacteroidota</taxon>
        <taxon>Flavobacteriia</taxon>
        <taxon>Flavobacteriales</taxon>
        <taxon>Flavobacteriaceae</taxon>
        <taxon>Flavobacterium</taxon>
    </lineage>
</organism>
<feature type="domain" description="Secretion system C-terminal sorting" evidence="2">
    <location>
        <begin position="237"/>
        <end position="311"/>
    </location>
</feature>
<dbReference type="Gene3D" id="2.60.120.200">
    <property type="match status" value="1"/>
</dbReference>
<reference evidence="3 4" key="1">
    <citation type="submission" date="2018-01" db="EMBL/GenBank/DDBJ databases">
        <authorList>
            <person name="Gaut B.S."/>
            <person name="Morton B.R."/>
            <person name="Clegg M.T."/>
            <person name="Duvall M.R."/>
        </authorList>
    </citation>
    <scope>NUCLEOTIDE SEQUENCE [LARGE SCALE GENOMIC DNA]</scope>
    <source>
        <strain evidence="3 4">HR-AY</strain>
    </source>
</reference>
<dbReference type="NCBIfam" id="TIGR04183">
    <property type="entry name" value="Por_Secre_tail"/>
    <property type="match status" value="1"/>
</dbReference>
<dbReference type="SUPFAM" id="SSF49899">
    <property type="entry name" value="Concanavalin A-like lectins/glucanases"/>
    <property type="match status" value="1"/>
</dbReference>
<evidence type="ECO:0000259" key="2">
    <source>
        <dbReference type="Pfam" id="PF18962"/>
    </source>
</evidence>